<keyword evidence="5" id="KW-1185">Reference proteome</keyword>
<keyword evidence="3" id="KW-1133">Transmembrane helix</keyword>
<evidence type="ECO:0000256" key="3">
    <source>
        <dbReference type="SAM" id="Phobius"/>
    </source>
</evidence>
<accession>A0ABD1ULT3</accession>
<dbReference type="EMBL" id="JBFOLK010000003">
    <property type="protein sequence ID" value="KAL2525877.1"/>
    <property type="molecule type" value="Genomic_DNA"/>
</dbReference>
<protein>
    <submittedName>
        <fullName evidence="4">Pentatricopeptide repeat-containing protein</fullName>
    </submittedName>
</protein>
<dbReference type="InterPro" id="IPR002885">
    <property type="entry name" value="PPR_rpt"/>
</dbReference>
<evidence type="ECO:0000313" key="4">
    <source>
        <dbReference type="EMBL" id="KAL2525877.1"/>
    </source>
</evidence>
<dbReference type="Proteomes" id="UP001604336">
    <property type="component" value="Unassembled WGS sequence"/>
</dbReference>
<evidence type="ECO:0000256" key="1">
    <source>
        <dbReference type="ARBA" id="ARBA00022737"/>
    </source>
</evidence>
<comment type="caution">
    <text evidence="4">The sequence shown here is derived from an EMBL/GenBank/DDBJ whole genome shotgun (WGS) entry which is preliminary data.</text>
</comment>
<dbReference type="InterPro" id="IPR046960">
    <property type="entry name" value="PPR_At4g14850-like_plant"/>
</dbReference>
<reference evidence="5" key="1">
    <citation type="submission" date="2024-07" db="EMBL/GenBank/DDBJ databases">
        <title>Two chromosome-level genome assemblies of Korean endemic species Abeliophyllum distichum and Forsythia ovata (Oleaceae).</title>
        <authorList>
            <person name="Jang H."/>
        </authorList>
    </citation>
    <scope>NUCLEOTIDE SEQUENCE [LARGE SCALE GENOMIC DNA]</scope>
</reference>
<keyword evidence="3" id="KW-0812">Transmembrane</keyword>
<keyword evidence="3" id="KW-0472">Membrane</keyword>
<feature type="repeat" description="PPR" evidence="2">
    <location>
        <begin position="116"/>
        <end position="150"/>
    </location>
</feature>
<dbReference type="NCBIfam" id="TIGR00756">
    <property type="entry name" value="PPR"/>
    <property type="match status" value="2"/>
</dbReference>
<dbReference type="Gene3D" id="1.25.40.10">
    <property type="entry name" value="Tetratricopeptide repeat domain"/>
    <property type="match status" value="1"/>
</dbReference>
<feature type="transmembrane region" description="Helical" evidence="3">
    <location>
        <begin position="148"/>
        <end position="176"/>
    </location>
</feature>
<keyword evidence="1" id="KW-0677">Repeat</keyword>
<dbReference type="PANTHER" id="PTHR47926:SF389">
    <property type="entry name" value="PENTATRICOPEPTIDE PROTEIN-RELATED"/>
    <property type="match status" value="1"/>
</dbReference>
<dbReference type="FunFam" id="1.25.40.10:FF:000393">
    <property type="entry name" value="Pentatricopeptide repeat-containing protein At1g20230"/>
    <property type="match status" value="1"/>
</dbReference>
<dbReference type="PROSITE" id="PS51375">
    <property type="entry name" value="PPR"/>
    <property type="match status" value="2"/>
</dbReference>
<dbReference type="PANTHER" id="PTHR47926">
    <property type="entry name" value="PENTATRICOPEPTIDE REPEAT-CONTAINING PROTEIN"/>
    <property type="match status" value="1"/>
</dbReference>
<organism evidence="4 5">
    <name type="scientific">Abeliophyllum distichum</name>
    <dbReference type="NCBI Taxonomy" id="126358"/>
    <lineage>
        <taxon>Eukaryota</taxon>
        <taxon>Viridiplantae</taxon>
        <taxon>Streptophyta</taxon>
        <taxon>Embryophyta</taxon>
        <taxon>Tracheophyta</taxon>
        <taxon>Spermatophyta</taxon>
        <taxon>Magnoliopsida</taxon>
        <taxon>eudicotyledons</taxon>
        <taxon>Gunneridae</taxon>
        <taxon>Pentapetalae</taxon>
        <taxon>asterids</taxon>
        <taxon>lamiids</taxon>
        <taxon>Lamiales</taxon>
        <taxon>Oleaceae</taxon>
        <taxon>Forsythieae</taxon>
        <taxon>Abeliophyllum</taxon>
    </lineage>
</organism>
<evidence type="ECO:0000313" key="5">
    <source>
        <dbReference type="Proteomes" id="UP001604336"/>
    </source>
</evidence>
<evidence type="ECO:0000256" key="2">
    <source>
        <dbReference type="PROSITE-ProRule" id="PRU00708"/>
    </source>
</evidence>
<dbReference type="InterPro" id="IPR011990">
    <property type="entry name" value="TPR-like_helical_dom_sf"/>
</dbReference>
<dbReference type="Pfam" id="PF01535">
    <property type="entry name" value="PPR"/>
    <property type="match status" value="3"/>
</dbReference>
<name>A0ABD1ULT3_9LAMI</name>
<dbReference type="AlphaFoldDB" id="A0ABD1ULT3"/>
<gene>
    <name evidence="4" type="ORF">Adt_10931</name>
</gene>
<feature type="repeat" description="PPR" evidence="2">
    <location>
        <begin position="77"/>
        <end position="111"/>
    </location>
</feature>
<sequence>MREKRVNATAESLAVVISVCADSDFNGFQKGEIVHAYVMTGGFDNYVFVRNSLIHMYGKNGAIEEAEYLLSRLESKSILSWNALISSYAESGLCDEAFSVFLQMENSDGDSVGRPNVVSWSAVINGFAAKGRHEESLELFRRMQLDSVLANAIIIATMLSVCAELSALHLFISVFIRNACPQAIRSSERTVLARADRGKISFSCLARARKQCPLERAERGLSLLCLFRLPSF</sequence>
<proteinExistence type="predicted"/>